<feature type="domain" description="HTH cro/C1-type" evidence="1">
    <location>
        <begin position="24"/>
        <end position="86"/>
    </location>
</feature>
<comment type="caution">
    <text evidence="2">The sequence shown here is derived from an EMBL/GenBank/DDBJ whole genome shotgun (WGS) entry which is preliminary data.</text>
</comment>
<name>A0ABU8HDI1_9BACI</name>
<gene>
    <name evidence="2" type="ORF">WAK64_10110</name>
</gene>
<evidence type="ECO:0000259" key="1">
    <source>
        <dbReference type="Pfam" id="PF13443"/>
    </source>
</evidence>
<organism evidence="2 3">
    <name type="scientific">Bacillus spongiae</name>
    <dbReference type="NCBI Taxonomy" id="2683610"/>
    <lineage>
        <taxon>Bacteria</taxon>
        <taxon>Bacillati</taxon>
        <taxon>Bacillota</taxon>
        <taxon>Bacilli</taxon>
        <taxon>Bacillales</taxon>
        <taxon>Bacillaceae</taxon>
        <taxon>Bacillus</taxon>
    </lineage>
</organism>
<dbReference type="EMBL" id="JBBAXC010000007">
    <property type="protein sequence ID" value="MEI5907410.1"/>
    <property type="molecule type" value="Genomic_DNA"/>
</dbReference>
<reference evidence="2 3" key="1">
    <citation type="journal article" date="2018" name="J. Microbiol.">
        <title>Bacillus spongiae sp. nov., isolated from sponge of Jeju Island.</title>
        <authorList>
            <person name="Lee G.E."/>
            <person name="Im W.T."/>
            <person name="Park J.S."/>
        </authorList>
    </citation>
    <scope>NUCLEOTIDE SEQUENCE [LARGE SCALE GENOMIC DNA]</scope>
    <source>
        <strain evidence="2 3">135PIL107-10</strain>
    </source>
</reference>
<dbReference type="InterPro" id="IPR001387">
    <property type="entry name" value="Cro/C1-type_HTH"/>
</dbReference>
<dbReference type="Pfam" id="PF13443">
    <property type="entry name" value="HTH_26"/>
    <property type="match status" value="1"/>
</dbReference>
<evidence type="ECO:0000313" key="2">
    <source>
        <dbReference type="EMBL" id="MEI5907410.1"/>
    </source>
</evidence>
<proteinExistence type="predicted"/>
<dbReference type="InterPro" id="IPR010982">
    <property type="entry name" value="Lambda_DNA-bd_dom_sf"/>
</dbReference>
<evidence type="ECO:0000313" key="3">
    <source>
        <dbReference type="Proteomes" id="UP001312865"/>
    </source>
</evidence>
<dbReference type="SUPFAM" id="SSF47413">
    <property type="entry name" value="lambda repressor-like DNA-binding domains"/>
    <property type="match status" value="1"/>
</dbReference>
<accession>A0ABU8HDI1</accession>
<sequence length="127" mass="14634">MIHLKTNDIVKELLEQFPHKVNVKLGSILKERGMTQGDLHRLTGLRVATINEFVHFKKNSLTVAHIVTIMIALRIWDLRELVEIEFDEEVIEYFKKEQTTMVAGFTQDLKKTAGENVARMNQSKVSV</sequence>
<protein>
    <submittedName>
        <fullName evidence="2">Helix-turn-helix transcriptional regulator</fullName>
    </submittedName>
</protein>
<dbReference type="Proteomes" id="UP001312865">
    <property type="component" value="Unassembled WGS sequence"/>
</dbReference>
<dbReference type="RefSeq" id="WP_336586848.1">
    <property type="nucleotide sequence ID" value="NZ_JBBAXC010000007.1"/>
</dbReference>
<keyword evidence="3" id="KW-1185">Reference proteome</keyword>